<evidence type="ECO:0000256" key="12">
    <source>
        <dbReference type="ARBA" id="ARBA00023157"/>
    </source>
</evidence>
<dbReference type="PRINTS" id="PR00461">
    <property type="entry name" value="PLPEROXIDASE"/>
</dbReference>
<keyword evidence="14" id="KW-0732">Signal</keyword>
<feature type="chain" id="PRO_5044972791" description="Peroxidase" evidence="14">
    <location>
        <begin position="27"/>
        <end position="333"/>
    </location>
</feature>
<feature type="domain" description="Plant heme peroxidase family profile" evidence="15">
    <location>
        <begin position="27"/>
        <end position="327"/>
    </location>
</feature>
<comment type="caution">
    <text evidence="16">The sequence shown here is derived from an EMBL/GenBank/DDBJ whole genome shotgun (WGS) entry which is preliminary data.</text>
</comment>
<keyword evidence="8 14" id="KW-0479">Metal-binding</keyword>
<comment type="similarity">
    <text evidence="14">Belongs to the peroxidase family. Classical plant (class III) peroxidase subfamily.</text>
</comment>
<dbReference type="PROSITE" id="PS00435">
    <property type="entry name" value="PEROXIDASE_1"/>
    <property type="match status" value="1"/>
</dbReference>
<reference evidence="16 17" key="1">
    <citation type="submission" date="2021-03" db="EMBL/GenBank/DDBJ databases">
        <authorList>
            <person name="King G.J."/>
            <person name="Bancroft I."/>
            <person name="Baten A."/>
            <person name="Bloomfield J."/>
            <person name="Borpatragohain P."/>
            <person name="He Z."/>
            <person name="Irish N."/>
            <person name="Irwin J."/>
            <person name="Liu K."/>
            <person name="Mauleon R.P."/>
            <person name="Moore J."/>
            <person name="Morris R."/>
            <person name="Ostergaard L."/>
            <person name="Wang B."/>
            <person name="Wells R."/>
        </authorList>
    </citation>
    <scope>NUCLEOTIDE SEQUENCE [LARGE SCALE GENOMIC DNA]</scope>
    <source>
        <strain evidence="16">R-o-18</strain>
        <tissue evidence="16">Leaf</tissue>
    </source>
</reference>
<dbReference type="PROSITE" id="PS50873">
    <property type="entry name" value="PEROXIDASE_4"/>
    <property type="match status" value="1"/>
</dbReference>
<dbReference type="Proteomes" id="UP000823674">
    <property type="component" value="Chromosome A02"/>
</dbReference>
<dbReference type="Gene3D" id="1.10.420.10">
    <property type="entry name" value="Peroxidase, domain 2"/>
    <property type="match status" value="1"/>
</dbReference>
<dbReference type="PRINTS" id="PR00458">
    <property type="entry name" value="PEROXIDASE"/>
</dbReference>
<sequence length="333" mass="36482">MAVKISTISALIVFLALLSLSHFSYGELRLGFYSKSCPGVEETVFRVVKKAFSDNSTLAPLMIRLYFHDCFSNGCDASLLLDSTTSPTEKKAGPNLSVDGYALIDAVKDELEINKCPGVVSCADIIALVTRDLVDLASGRKIRYEIPTGRFDGRESLASTVDLPGPQMSVSDTFKMFEKRKLSLTDMVVLLGGHTIGVAHCSFIMDRLYNFKNTGKPDPSMDPTLVEQLREKCPEDSSAGRVINLDQDVLSSNSVDASFYKQIKSRRGILHIDQLLATDEMTKQIVTDLAEGNDFLARFGQAMVNLGSVGVIDKDTGEVRTSCRACKNMFCTI</sequence>
<evidence type="ECO:0000256" key="8">
    <source>
        <dbReference type="ARBA" id="ARBA00022723"/>
    </source>
</evidence>
<keyword evidence="6 14" id="KW-0575">Peroxidase</keyword>
<keyword evidence="13 14" id="KW-0376">Hydrogen peroxide</keyword>
<dbReference type="InterPro" id="IPR033905">
    <property type="entry name" value="Secretory_peroxidase"/>
</dbReference>
<dbReference type="InterPro" id="IPR019793">
    <property type="entry name" value="Peroxidases_heam-ligand_BS"/>
</dbReference>
<dbReference type="PANTHER" id="PTHR31517:SF59">
    <property type="entry name" value="PEROXIDASE"/>
    <property type="match status" value="1"/>
</dbReference>
<dbReference type="InterPro" id="IPR002016">
    <property type="entry name" value="Haem_peroxidase"/>
</dbReference>
<dbReference type="PROSITE" id="PS00436">
    <property type="entry name" value="PEROXIDASE_2"/>
    <property type="match status" value="1"/>
</dbReference>
<evidence type="ECO:0000256" key="10">
    <source>
        <dbReference type="ARBA" id="ARBA00023002"/>
    </source>
</evidence>
<evidence type="ECO:0000256" key="1">
    <source>
        <dbReference type="ARBA" id="ARBA00000189"/>
    </source>
</evidence>
<evidence type="ECO:0000259" key="15">
    <source>
        <dbReference type="PROSITE" id="PS50873"/>
    </source>
</evidence>
<keyword evidence="5 14" id="KW-0964">Secreted</keyword>
<evidence type="ECO:0000256" key="13">
    <source>
        <dbReference type="ARBA" id="ARBA00023324"/>
    </source>
</evidence>
<feature type="signal peptide" evidence="14">
    <location>
        <begin position="1"/>
        <end position="26"/>
    </location>
</feature>
<dbReference type="SUPFAM" id="SSF48113">
    <property type="entry name" value="Heme-dependent peroxidases"/>
    <property type="match status" value="1"/>
</dbReference>
<evidence type="ECO:0000256" key="11">
    <source>
        <dbReference type="ARBA" id="ARBA00023004"/>
    </source>
</evidence>
<organism evidence="16 17">
    <name type="scientific">Brassica rapa subsp. trilocularis</name>
    <dbReference type="NCBI Taxonomy" id="1813537"/>
    <lineage>
        <taxon>Eukaryota</taxon>
        <taxon>Viridiplantae</taxon>
        <taxon>Streptophyta</taxon>
        <taxon>Embryophyta</taxon>
        <taxon>Tracheophyta</taxon>
        <taxon>Spermatophyta</taxon>
        <taxon>Magnoliopsida</taxon>
        <taxon>eudicotyledons</taxon>
        <taxon>Gunneridae</taxon>
        <taxon>Pentapetalae</taxon>
        <taxon>rosids</taxon>
        <taxon>malvids</taxon>
        <taxon>Brassicales</taxon>
        <taxon>Brassicaceae</taxon>
        <taxon>Brassiceae</taxon>
        <taxon>Brassica</taxon>
    </lineage>
</organism>
<evidence type="ECO:0000313" key="16">
    <source>
        <dbReference type="EMBL" id="KAG5408874.1"/>
    </source>
</evidence>
<dbReference type="EMBL" id="JADBGQ010000002">
    <property type="protein sequence ID" value="KAG5408874.1"/>
    <property type="molecule type" value="Genomic_DNA"/>
</dbReference>
<evidence type="ECO:0000256" key="3">
    <source>
        <dbReference type="ARBA" id="ARBA00006873"/>
    </source>
</evidence>
<proteinExistence type="inferred from homology"/>
<evidence type="ECO:0000313" key="17">
    <source>
        <dbReference type="Proteomes" id="UP000823674"/>
    </source>
</evidence>
<keyword evidence="7 14" id="KW-0349">Heme</keyword>
<keyword evidence="10 14" id="KW-0560">Oxidoreductase</keyword>
<name>A0ABQ7NDC6_BRACM</name>
<comment type="subcellular location">
    <subcellularLocation>
        <location evidence="14">Secreted</location>
    </subcellularLocation>
</comment>
<comment type="catalytic activity">
    <reaction evidence="1 14">
        <text>2 a phenolic donor + H2O2 = 2 a phenolic radical donor + 2 H2O</text>
        <dbReference type="Rhea" id="RHEA:56136"/>
        <dbReference type="ChEBI" id="CHEBI:15377"/>
        <dbReference type="ChEBI" id="CHEBI:16240"/>
        <dbReference type="ChEBI" id="CHEBI:139520"/>
        <dbReference type="ChEBI" id="CHEBI:139521"/>
        <dbReference type="EC" id="1.11.1.7"/>
    </reaction>
</comment>
<evidence type="ECO:0000256" key="2">
    <source>
        <dbReference type="ARBA" id="ARBA00002322"/>
    </source>
</evidence>
<dbReference type="Pfam" id="PF00141">
    <property type="entry name" value="peroxidase"/>
    <property type="match status" value="1"/>
</dbReference>
<dbReference type="InterPro" id="IPR010255">
    <property type="entry name" value="Haem_peroxidase_sf"/>
</dbReference>
<evidence type="ECO:0000256" key="9">
    <source>
        <dbReference type="ARBA" id="ARBA00022837"/>
    </source>
</evidence>
<comment type="cofactor">
    <cofactor evidence="14">
        <name>Ca(2+)</name>
        <dbReference type="ChEBI" id="CHEBI:29108"/>
    </cofactor>
    <text evidence="14">Binds 2 calcium ions per subunit.</text>
</comment>
<keyword evidence="17" id="KW-1185">Reference proteome</keyword>
<keyword evidence="9 14" id="KW-0106">Calcium</keyword>
<comment type="cofactor">
    <cofactor evidence="14">
        <name>heme b</name>
        <dbReference type="ChEBI" id="CHEBI:60344"/>
    </cofactor>
    <text evidence="14">Binds 1 heme b (iron(II)-protoporphyrin IX) group per subunit.</text>
</comment>
<evidence type="ECO:0000256" key="6">
    <source>
        <dbReference type="ARBA" id="ARBA00022559"/>
    </source>
</evidence>
<evidence type="ECO:0000256" key="5">
    <source>
        <dbReference type="ARBA" id="ARBA00022525"/>
    </source>
</evidence>
<dbReference type="InterPro" id="IPR019794">
    <property type="entry name" value="Peroxidases_AS"/>
</dbReference>
<dbReference type="CDD" id="cd00693">
    <property type="entry name" value="secretory_peroxidase"/>
    <property type="match status" value="1"/>
</dbReference>
<dbReference type="PANTHER" id="PTHR31517">
    <property type="match status" value="1"/>
</dbReference>
<dbReference type="EC" id="1.11.1.7" evidence="4 14"/>
<keyword evidence="11 14" id="KW-0408">Iron</keyword>
<accession>A0ABQ7NDC6</accession>
<dbReference type="InterPro" id="IPR000823">
    <property type="entry name" value="Peroxidase_pln"/>
</dbReference>
<comment type="function">
    <text evidence="2">Removal of H(2)O(2), oxidation of toxic reductants, biosynthesis and degradation of lignin, suberization, auxin catabolism, response to environmental stresses such as wounding, pathogen attack and oxidative stress. These functions might be dependent on each isozyme/isoform in each plant tissue.</text>
</comment>
<evidence type="ECO:0000256" key="7">
    <source>
        <dbReference type="ARBA" id="ARBA00022617"/>
    </source>
</evidence>
<keyword evidence="12" id="KW-1015">Disulfide bond</keyword>
<evidence type="ECO:0000256" key="4">
    <source>
        <dbReference type="ARBA" id="ARBA00012313"/>
    </source>
</evidence>
<evidence type="ECO:0000256" key="14">
    <source>
        <dbReference type="RuleBase" id="RU362060"/>
    </source>
</evidence>
<gene>
    <name evidence="16" type="primary">A02p011040.1_BraROA</name>
    <name evidence="16" type="ORF">IGI04_005193</name>
</gene>
<comment type="similarity">
    <text evidence="3">Belongs to the peroxidase family. Ascorbate peroxidase subfamily.</text>
</comment>
<dbReference type="Gene3D" id="1.10.520.10">
    <property type="match status" value="1"/>
</dbReference>
<protein>
    <recommendedName>
        <fullName evidence="4 14">Peroxidase</fullName>
        <ecNumber evidence="4 14">1.11.1.7</ecNumber>
    </recommendedName>
</protein>